<dbReference type="InterPro" id="IPR037232">
    <property type="entry name" value="NADH_quin_OxRdtase_su_C/D-like"/>
</dbReference>
<organism evidence="2 3">
    <name type="scientific">Caloramator quimbayensis</name>
    <dbReference type="NCBI Taxonomy" id="1147123"/>
    <lineage>
        <taxon>Bacteria</taxon>
        <taxon>Bacillati</taxon>
        <taxon>Bacillota</taxon>
        <taxon>Clostridia</taxon>
        <taxon>Eubacteriales</taxon>
        <taxon>Clostridiaceae</taxon>
        <taxon>Caloramator</taxon>
    </lineage>
</organism>
<evidence type="ECO:0000313" key="3">
    <source>
        <dbReference type="Proteomes" id="UP000190105"/>
    </source>
</evidence>
<dbReference type="SUPFAM" id="SSF143243">
    <property type="entry name" value="Nqo5-like"/>
    <property type="match status" value="1"/>
</dbReference>
<name>A0A1T4X1D7_9CLOT</name>
<protein>
    <submittedName>
        <fullName evidence="2">Respiratory-chain NADH dehydrogenase, subunit</fullName>
    </submittedName>
</protein>
<feature type="domain" description="NADH:ubiquinone oxidoreductase 30kDa subunit" evidence="1">
    <location>
        <begin position="8"/>
        <end position="105"/>
    </location>
</feature>
<keyword evidence="3" id="KW-1185">Reference proteome</keyword>
<dbReference type="InterPro" id="IPR001268">
    <property type="entry name" value="NADH_UbQ_OxRdtase_30kDa_su"/>
</dbReference>
<reference evidence="3" key="1">
    <citation type="submission" date="2017-02" db="EMBL/GenBank/DDBJ databases">
        <authorList>
            <person name="Varghese N."/>
            <person name="Submissions S."/>
        </authorList>
    </citation>
    <scope>NUCLEOTIDE SEQUENCE [LARGE SCALE GENOMIC DNA]</scope>
    <source>
        <strain evidence="3">USBA 833</strain>
    </source>
</reference>
<dbReference type="EMBL" id="FUYH01000005">
    <property type="protein sequence ID" value="SKA83257.1"/>
    <property type="molecule type" value="Genomic_DNA"/>
</dbReference>
<dbReference type="STRING" id="1147123.SAMN05443428_10561"/>
<dbReference type="GO" id="GO:0008137">
    <property type="term" value="F:NADH dehydrogenase (ubiquinone) activity"/>
    <property type="evidence" value="ECO:0007669"/>
    <property type="project" value="InterPro"/>
</dbReference>
<accession>A0A1T4X1D7</accession>
<dbReference type="OrthoDB" id="1907438at2"/>
<dbReference type="Proteomes" id="UP000190105">
    <property type="component" value="Unassembled WGS sequence"/>
</dbReference>
<gene>
    <name evidence="2" type="ORF">SAMN05443428_10561</name>
</gene>
<dbReference type="RefSeq" id="WP_078695884.1">
    <property type="nucleotide sequence ID" value="NZ_FUYH01000005.1"/>
</dbReference>
<dbReference type="Pfam" id="PF00329">
    <property type="entry name" value="Complex1_30kDa"/>
    <property type="match status" value="1"/>
</dbReference>
<sequence length="110" mass="12628">MQKYKKTTINKNQIVDIASNMKKDGRQLVMIHGYVDKEGQNVVSYQYEVKNCIEAYEVVGGKLLPTISHIYDLAAAWPEREFEELIDVKFEGLKIKGRLFMPDTMLEGQG</sequence>
<dbReference type="AlphaFoldDB" id="A0A1T4X1D7"/>
<evidence type="ECO:0000259" key="1">
    <source>
        <dbReference type="Pfam" id="PF00329"/>
    </source>
</evidence>
<proteinExistence type="predicted"/>
<evidence type="ECO:0000313" key="2">
    <source>
        <dbReference type="EMBL" id="SKA83257.1"/>
    </source>
</evidence>